<proteinExistence type="predicted"/>
<organism evidence="6 7">
    <name type="scientific">Pendulispora rubella</name>
    <dbReference type="NCBI Taxonomy" id="2741070"/>
    <lineage>
        <taxon>Bacteria</taxon>
        <taxon>Pseudomonadati</taxon>
        <taxon>Myxococcota</taxon>
        <taxon>Myxococcia</taxon>
        <taxon>Myxococcales</taxon>
        <taxon>Sorangiineae</taxon>
        <taxon>Pendulisporaceae</taxon>
        <taxon>Pendulispora</taxon>
    </lineage>
</organism>
<dbReference type="InterPro" id="IPR041669">
    <property type="entry name" value="TetR_C_15"/>
</dbReference>
<evidence type="ECO:0000256" key="2">
    <source>
        <dbReference type="ARBA" id="ARBA00023125"/>
    </source>
</evidence>
<dbReference type="PANTHER" id="PTHR30055:SF234">
    <property type="entry name" value="HTH-TYPE TRANSCRIPTIONAL REGULATOR BETI"/>
    <property type="match status" value="1"/>
</dbReference>
<evidence type="ECO:0000256" key="3">
    <source>
        <dbReference type="ARBA" id="ARBA00023163"/>
    </source>
</evidence>
<dbReference type="Proteomes" id="UP001374803">
    <property type="component" value="Chromosome"/>
</dbReference>
<evidence type="ECO:0000313" key="6">
    <source>
        <dbReference type="EMBL" id="WXB03801.1"/>
    </source>
</evidence>
<evidence type="ECO:0000256" key="4">
    <source>
        <dbReference type="PROSITE-ProRule" id="PRU00335"/>
    </source>
</evidence>
<dbReference type="PANTHER" id="PTHR30055">
    <property type="entry name" value="HTH-TYPE TRANSCRIPTIONAL REGULATOR RUTR"/>
    <property type="match status" value="1"/>
</dbReference>
<reference evidence="6" key="1">
    <citation type="submission" date="2021-12" db="EMBL/GenBank/DDBJ databases">
        <title>Discovery of the Pendulisporaceae a myxobacterial family with distinct sporulation behavior and unique specialized metabolism.</title>
        <authorList>
            <person name="Garcia R."/>
            <person name="Popoff A."/>
            <person name="Bader C.D."/>
            <person name="Loehr J."/>
            <person name="Walesch S."/>
            <person name="Walt C."/>
            <person name="Boldt J."/>
            <person name="Bunk B."/>
            <person name="Haeckl F.J.F.P.J."/>
            <person name="Gunesch A.P."/>
            <person name="Birkelbach J."/>
            <person name="Nuebel U."/>
            <person name="Pietschmann T."/>
            <person name="Bach T."/>
            <person name="Mueller R."/>
        </authorList>
    </citation>
    <scope>NUCLEOTIDE SEQUENCE</scope>
    <source>
        <strain evidence="6">MSr11367</strain>
    </source>
</reference>
<dbReference type="Gene3D" id="1.10.357.10">
    <property type="entry name" value="Tetracycline Repressor, domain 2"/>
    <property type="match status" value="1"/>
</dbReference>
<protein>
    <submittedName>
        <fullName evidence="6">TetR/AcrR family transcriptional regulator</fullName>
    </submittedName>
</protein>
<dbReference type="Pfam" id="PF00440">
    <property type="entry name" value="TetR_N"/>
    <property type="match status" value="1"/>
</dbReference>
<sequence length="178" mass="19117">MDALAQVLTEHGYEGTTTARVAERAGVSIGSLYQYFPNKEALVAALIEQQAAKLAADFDQALAGCASLEDGLRALVRTAMGARPMDPALHRILNEQVPRVGRVAEAMAASRCIEQAIARLLQAHRHRLPAERDPVRAALVLETALEALVHKSVNGRPELLAGLEEELYALAAGYLMAP</sequence>
<gene>
    <name evidence="6" type="ORF">LVJ94_43715</name>
</gene>
<evidence type="ECO:0000259" key="5">
    <source>
        <dbReference type="PROSITE" id="PS50977"/>
    </source>
</evidence>
<dbReference type="EMBL" id="CP089983">
    <property type="protein sequence ID" value="WXB03801.1"/>
    <property type="molecule type" value="Genomic_DNA"/>
</dbReference>
<evidence type="ECO:0000256" key="1">
    <source>
        <dbReference type="ARBA" id="ARBA00023015"/>
    </source>
</evidence>
<dbReference type="InterPro" id="IPR050109">
    <property type="entry name" value="HTH-type_TetR-like_transc_reg"/>
</dbReference>
<feature type="DNA-binding region" description="H-T-H motif" evidence="4">
    <location>
        <begin position="17"/>
        <end position="36"/>
    </location>
</feature>
<dbReference type="InterPro" id="IPR001647">
    <property type="entry name" value="HTH_TetR"/>
</dbReference>
<dbReference type="PROSITE" id="PS01081">
    <property type="entry name" value="HTH_TETR_1"/>
    <property type="match status" value="1"/>
</dbReference>
<dbReference type="InterPro" id="IPR023772">
    <property type="entry name" value="DNA-bd_HTH_TetR-type_CS"/>
</dbReference>
<keyword evidence="1" id="KW-0805">Transcription regulation</keyword>
<dbReference type="Pfam" id="PF17918">
    <property type="entry name" value="TetR_C_15"/>
    <property type="match status" value="1"/>
</dbReference>
<evidence type="ECO:0000313" key="7">
    <source>
        <dbReference type="Proteomes" id="UP001374803"/>
    </source>
</evidence>
<accession>A0ABZ2KYQ9</accession>
<feature type="domain" description="HTH tetR-type" evidence="5">
    <location>
        <begin position="1"/>
        <end position="54"/>
    </location>
</feature>
<keyword evidence="2 4" id="KW-0238">DNA-binding</keyword>
<dbReference type="PROSITE" id="PS50977">
    <property type="entry name" value="HTH_TETR_2"/>
    <property type="match status" value="1"/>
</dbReference>
<keyword evidence="7" id="KW-1185">Reference proteome</keyword>
<dbReference type="RefSeq" id="WP_394833436.1">
    <property type="nucleotide sequence ID" value="NZ_CP089929.1"/>
</dbReference>
<dbReference type="SUPFAM" id="SSF46689">
    <property type="entry name" value="Homeodomain-like"/>
    <property type="match status" value="1"/>
</dbReference>
<dbReference type="InterPro" id="IPR009057">
    <property type="entry name" value="Homeodomain-like_sf"/>
</dbReference>
<keyword evidence="3" id="KW-0804">Transcription</keyword>
<name>A0ABZ2KYQ9_9BACT</name>